<dbReference type="Proteomes" id="UP000236333">
    <property type="component" value="Unassembled WGS sequence"/>
</dbReference>
<dbReference type="OrthoDB" id="546755at2759"/>
<name>A0A2J8ADW7_9CHLO</name>
<evidence type="ECO:0008006" key="4">
    <source>
        <dbReference type="Google" id="ProtNLM"/>
    </source>
</evidence>
<evidence type="ECO:0000256" key="1">
    <source>
        <dbReference type="SAM" id="MobiDB-lite"/>
    </source>
</evidence>
<reference evidence="2 3" key="1">
    <citation type="journal article" date="2017" name="Mol. Biol. Evol.">
        <title>The 4-celled Tetrabaena socialis nuclear genome reveals the essential components for genetic control of cell number at the origin of multicellularity in the volvocine lineage.</title>
        <authorList>
            <person name="Featherston J."/>
            <person name="Arakaki Y."/>
            <person name="Hanschen E.R."/>
            <person name="Ferris P.J."/>
            <person name="Michod R.E."/>
            <person name="Olson B.J.S.C."/>
            <person name="Nozaki H."/>
            <person name="Durand P.M."/>
        </authorList>
    </citation>
    <scope>NUCLEOTIDE SEQUENCE [LARGE SCALE GENOMIC DNA]</scope>
    <source>
        <strain evidence="2 3">NIES-571</strain>
    </source>
</reference>
<dbReference type="AlphaFoldDB" id="A0A2J8ADW7"/>
<comment type="caution">
    <text evidence="2">The sequence shown here is derived from an EMBL/GenBank/DDBJ whole genome shotgun (WGS) entry which is preliminary data.</text>
</comment>
<proteinExistence type="predicted"/>
<gene>
    <name evidence="2" type="ORF">TSOC_002520</name>
</gene>
<dbReference type="EMBL" id="PGGS01000048">
    <property type="protein sequence ID" value="PNH10717.1"/>
    <property type="molecule type" value="Genomic_DNA"/>
</dbReference>
<protein>
    <recommendedName>
        <fullName evidence="4">BACK domain-containing protein</fullName>
    </recommendedName>
</protein>
<accession>A0A2J8ADW7</accession>
<keyword evidence="3" id="KW-1185">Reference proteome</keyword>
<organism evidence="2 3">
    <name type="scientific">Tetrabaena socialis</name>
    <dbReference type="NCBI Taxonomy" id="47790"/>
    <lineage>
        <taxon>Eukaryota</taxon>
        <taxon>Viridiplantae</taxon>
        <taxon>Chlorophyta</taxon>
        <taxon>core chlorophytes</taxon>
        <taxon>Chlorophyceae</taxon>
        <taxon>CS clade</taxon>
        <taxon>Chlamydomonadales</taxon>
        <taxon>Tetrabaenaceae</taxon>
        <taxon>Tetrabaena</taxon>
    </lineage>
</organism>
<evidence type="ECO:0000313" key="2">
    <source>
        <dbReference type="EMBL" id="PNH10717.1"/>
    </source>
</evidence>
<evidence type="ECO:0000313" key="3">
    <source>
        <dbReference type="Proteomes" id="UP000236333"/>
    </source>
</evidence>
<feature type="region of interest" description="Disordered" evidence="1">
    <location>
        <begin position="36"/>
        <end position="62"/>
    </location>
</feature>
<sequence>MPAVGVPAVAKAIVGLFGNDRDSDCTVSFCFKEGADDASGEPQLKRPRLSATEDPAISGATAERWDAGARDRSVLGAAPSSATAPCRPQLRVLLGSAAEAHFARAAISYAYTGVVAADDVPSALEVRRQATYLQIDGCAAACDELLVGMLAATAPAGGPAPAAVEFMSCWAVLPDPAEDPAFAPVLVAAKEALVRHFGDALAALNTSSLRQLLLQLPAAGVDVLLSSDSFGTDSEDSVLLLLATWMKANHSQTDAATRERLCRLCLSGDGRSYEWIVSQQELLEAMGRLSPFVYVKGSFSGVNLHARGFEYNACLEVSHAAASASLFLQCSMPDAYDVPASRLGSGSKTIATTGLDARLTVHSWSGGTRCNAYVGQFTAARPGFGVGRGTPVNIARRGWTSVLPLAQPQQAPEVLVGWDAYLHEGRVTGTLTLLPPP</sequence>